<evidence type="ECO:0000313" key="3">
    <source>
        <dbReference type="Proteomes" id="UP001153269"/>
    </source>
</evidence>
<comment type="caution">
    <text evidence="2">The sequence shown here is derived from an EMBL/GenBank/DDBJ whole genome shotgun (WGS) entry which is preliminary data.</text>
</comment>
<dbReference type="Proteomes" id="UP001153269">
    <property type="component" value="Unassembled WGS sequence"/>
</dbReference>
<name>A0A9N7TIQ8_PLEPL</name>
<protein>
    <submittedName>
        <fullName evidence="2">Uncharacterized protein</fullName>
    </submittedName>
</protein>
<feature type="region of interest" description="Disordered" evidence="1">
    <location>
        <begin position="1"/>
        <end position="63"/>
    </location>
</feature>
<reference evidence="2" key="1">
    <citation type="submission" date="2020-03" db="EMBL/GenBank/DDBJ databases">
        <authorList>
            <person name="Weist P."/>
        </authorList>
    </citation>
    <scope>NUCLEOTIDE SEQUENCE</scope>
</reference>
<sequence length="148" mass="16517">MRGAHQARRTRFSEGERAERERKQLCKPRQREGRGQEWIARGREQGSREPALGLASAGSSEMRYEEWTDRANRRAIAVTAGRVAEMEYECARRVAKPGHAKAAWMGRASELARGGIKPGRIGQRAVQCEARAKDVGGSAVNRRRETGT</sequence>
<feature type="compositionally biased region" description="Basic and acidic residues" evidence="1">
    <location>
        <begin position="11"/>
        <end position="47"/>
    </location>
</feature>
<organism evidence="2 3">
    <name type="scientific">Pleuronectes platessa</name>
    <name type="common">European plaice</name>
    <dbReference type="NCBI Taxonomy" id="8262"/>
    <lineage>
        <taxon>Eukaryota</taxon>
        <taxon>Metazoa</taxon>
        <taxon>Chordata</taxon>
        <taxon>Craniata</taxon>
        <taxon>Vertebrata</taxon>
        <taxon>Euteleostomi</taxon>
        <taxon>Actinopterygii</taxon>
        <taxon>Neopterygii</taxon>
        <taxon>Teleostei</taxon>
        <taxon>Neoteleostei</taxon>
        <taxon>Acanthomorphata</taxon>
        <taxon>Carangaria</taxon>
        <taxon>Pleuronectiformes</taxon>
        <taxon>Pleuronectoidei</taxon>
        <taxon>Pleuronectidae</taxon>
        <taxon>Pleuronectes</taxon>
    </lineage>
</organism>
<proteinExistence type="predicted"/>
<feature type="compositionally biased region" description="Basic residues" evidence="1">
    <location>
        <begin position="1"/>
        <end position="10"/>
    </location>
</feature>
<gene>
    <name evidence="2" type="ORF">PLEPLA_LOCUS282</name>
</gene>
<dbReference type="AlphaFoldDB" id="A0A9N7TIQ8"/>
<accession>A0A9N7TIQ8</accession>
<evidence type="ECO:0000313" key="2">
    <source>
        <dbReference type="EMBL" id="CAB1412589.1"/>
    </source>
</evidence>
<keyword evidence="3" id="KW-1185">Reference proteome</keyword>
<evidence type="ECO:0000256" key="1">
    <source>
        <dbReference type="SAM" id="MobiDB-lite"/>
    </source>
</evidence>
<dbReference type="EMBL" id="CADEAL010000008">
    <property type="protein sequence ID" value="CAB1412589.1"/>
    <property type="molecule type" value="Genomic_DNA"/>
</dbReference>